<evidence type="ECO:0000256" key="1">
    <source>
        <dbReference type="SAM" id="MobiDB-lite"/>
    </source>
</evidence>
<name>A0A7W1WXR8_9GAMM</name>
<keyword evidence="3" id="KW-1185">Reference proteome</keyword>
<sequence>MSTRAEDITHLDASIQRLLHSLLDKVDKQPFEARSNKVSGPLSRIKGLASPEQPGQDQDLWDQLKALEQVQLIHLDMKARVDCLADPWRSCRRIVLLPEQESALREALNRPDPRIGRGAFEALKAAYPVWKAPELLQPSFCPGGVEYEEWLNGLAQIPDVIEAARQQSRKLSCYQISARVFQGRSKLLTDKEAWLEALFGLPGAILVRPLIVNVSLVAEPEQLLFIENKDTYRDLAGSHQRTLFGLEKTVLIYSEGFMAGAERVRERAGVALHLDSEGAHDEKNINWLYNALLATDKVSSYFFGDMDWAGAQILQRLMSVFPGLRAWRPGYQTMLEFLGRDNGYMSGKIDTLQSRGHTLDMASKQGQRPIAATGDRWFDENILPLVAAGCCLDQEVL</sequence>
<organism evidence="2 3">
    <name type="scientific">Marinobacterium marinum</name>
    <dbReference type="NCBI Taxonomy" id="2756129"/>
    <lineage>
        <taxon>Bacteria</taxon>
        <taxon>Pseudomonadati</taxon>
        <taxon>Pseudomonadota</taxon>
        <taxon>Gammaproteobacteria</taxon>
        <taxon>Oceanospirillales</taxon>
        <taxon>Oceanospirillaceae</taxon>
        <taxon>Marinobacterium</taxon>
    </lineage>
</organism>
<protein>
    <recommendedName>
        <fullName evidence="4">Wadjet protein JetD C-terminal domain-containing protein</fullName>
    </recommendedName>
</protein>
<proteinExistence type="predicted"/>
<dbReference type="RefSeq" id="WP_181738654.1">
    <property type="nucleotide sequence ID" value="NZ_JACEMT010000042.1"/>
</dbReference>
<reference evidence="2 3" key="1">
    <citation type="submission" date="2020-07" db="EMBL/GenBank/DDBJ databases">
        <title>Bacterium isolated from marien macroalgae.</title>
        <authorList>
            <person name="Zhu K."/>
            <person name="Lu D."/>
            <person name="Du Z."/>
        </authorList>
    </citation>
    <scope>NUCLEOTIDE SEQUENCE [LARGE SCALE GENOMIC DNA]</scope>
    <source>
        <strain evidence="2 3">3-1745</strain>
    </source>
</reference>
<evidence type="ECO:0000313" key="3">
    <source>
        <dbReference type="Proteomes" id="UP000538931"/>
    </source>
</evidence>
<comment type="caution">
    <text evidence="2">The sequence shown here is derived from an EMBL/GenBank/DDBJ whole genome shotgun (WGS) entry which is preliminary data.</text>
</comment>
<gene>
    <name evidence="2" type="ORF">H1S06_07070</name>
</gene>
<dbReference type="Proteomes" id="UP000538931">
    <property type="component" value="Unassembled WGS sequence"/>
</dbReference>
<feature type="region of interest" description="Disordered" evidence="1">
    <location>
        <begin position="33"/>
        <end position="57"/>
    </location>
</feature>
<dbReference type="AlphaFoldDB" id="A0A7W1WXR8"/>
<dbReference type="EMBL" id="JACEMT010000042">
    <property type="protein sequence ID" value="MBA4502126.1"/>
    <property type="molecule type" value="Genomic_DNA"/>
</dbReference>
<evidence type="ECO:0000313" key="2">
    <source>
        <dbReference type="EMBL" id="MBA4502126.1"/>
    </source>
</evidence>
<evidence type="ECO:0008006" key="4">
    <source>
        <dbReference type="Google" id="ProtNLM"/>
    </source>
</evidence>
<accession>A0A7W1WXR8</accession>